<dbReference type="OrthoDB" id="6191410at2"/>
<evidence type="ECO:0000313" key="2">
    <source>
        <dbReference type="EMBL" id="ROR99984.1"/>
    </source>
</evidence>
<accession>A0A3N2DKW2</accession>
<dbReference type="Gene3D" id="3.40.50.150">
    <property type="entry name" value="Vaccinia Virus protein VP39"/>
    <property type="match status" value="1"/>
</dbReference>
<dbReference type="GO" id="GO:0032259">
    <property type="term" value="P:methylation"/>
    <property type="evidence" value="ECO:0007669"/>
    <property type="project" value="UniProtKB-KW"/>
</dbReference>
<organism evidence="2 3">
    <name type="scientific">Sinobacterium caligoides</name>
    <dbReference type="NCBI Taxonomy" id="933926"/>
    <lineage>
        <taxon>Bacteria</taxon>
        <taxon>Pseudomonadati</taxon>
        <taxon>Pseudomonadota</taxon>
        <taxon>Gammaproteobacteria</taxon>
        <taxon>Cellvibrionales</taxon>
        <taxon>Spongiibacteraceae</taxon>
        <taxon>Sinobacterium</taxon>
    </lineage>
</organism>
<dbReference type="RefSeq" id="WP_123712983.1">
    <property type="nucleotide sequence ID" value="NZ_RKHR01000005.1"/>
</dbReference>
<keyword evidence="2" id="KW-0489">Methyltransferase</keyword>
<reference evidence="2 3" key="1">
    <citation type="submission" date="2018-11" db="EMBL/GenBank/DDBJ databases">
        <title>Genomic Encyclopedia of Type Strains, Phase IV (KMG-IV): sequencing the most valuable type-strain genomes for metagenomic binning, comparative biology and taxonomic classification.</title>
        <authorList>
            <person name="Goeker M."/>
        </authorList>
    </citation>
    <scope>NUCLEOTIDE SEQUENCE [LARGE SCALE GENOMIC DNA]</scope>
    <source>
        <strain evidence="2 3">DSM 100316</strain>
    </source>
</reference>
<evidence type="ECO:0000313" key="3">
    <source>
        <dbReference type="Proteomes" id="UP000275394"/>
    </source>
</evidence>
<dbReference type="GO" id="GO:0008757">
    <property type="term" value="F:S-adenosylmethionine-dependent methyltransferase activity"/>
    <property type="evidence" value="ECO:0007669"/>
    <property type="project" value="InterPro"/>
</dbReference>
<sequence>MSGYRFRAPRPSLEQAQPALQAWYESVYGQHILCQEQALVGDLLRQSYGNMLLQLSTYGKAELYSESRVSANYSLSCFREGSHEGHMAISEFESLPIATESMDVVVLHHALEFSMHPHQILREAQRILLPHGRIIVVGINPLSMLGLESRLLGIGQSVKAKAGPISVSRLDDWLHLLGFGAPKLRYDCYEAPTNFKRLLNSFVFLGQLAARFQLPGGGVYIVEAVKEVQRMTPIKPSWRRFQRGFDIPVMGGVATSKAAKQSSRRTNKSC</sequence>
<dbReference type="Proteomes" id="UP000275394">
    <property type="component" value="Unassembled WGS sequence"/>
</dbReference>
<dbReference type="AlphaFoldDB" id="A0A3N2DKW2"/>
<name>A0A3N2DKW2_9GAMM</name>
<protein>
    <submittedName>
        <fullName evidence="2">Methyltransferase family protein</fullName>
    </submittedName>
</protein>
<comment type="caution">
    <text evidence="2">The sequence shown here is derived from an EMBL/GenBank/DDBJ whole genome shotgun (WGS) entry which is preliminary data.</text>
</comment>
<dbReference type="Pfam" id="PF08241">
    <property type="entry name" value="Methyltransf_11"/>
    <property type="match status" value="1"/>
</dbReference>
<dbReference type="SUPFAM" id="SSF53335">
    <property type="entry name" value="S-adenosyl-L-methionine-dependent methyltransferases"/>
    <property type="match status" value="1"/>
</dbReference>
<dbReference type="EMBL" id="RKHR01000005">
    <property type="protein sequence ID" value="ROR99984.1"/>
    <property type="molecule type" value="Genomic_DNA"/>
</dbReference>
<dbReference type="InterPro" id="IPR013216">
    <property type="entry name" value="Methyltransf_11"/>
</dbReference>
<dbReference type="InterPro" id="IPR029063">
    <property type="entry name" value="SAM-dependent_MTases_sf"/>
</dbReference>
<evidence type="ECO:0000259" key="1">
    <source>
        <dbReference type="Pfam" id="PF08241"/>
    </source>
</evidence>
<feature type="domain" description="Methyltransferase type 11" evidence="1">
    <location>
        <begin position="87"/>
        <end position="136"/>
    </location>
</feature>
<keyword evidence="2" id="KW-0808">Transferase</keyword>
<proteinExistence type="predicted"/>
<gene>
    <name evidence="2" type="ORF">EDC56_2619</name>
</gene>
<keyword evidence="3" id="KW-1185">Reference proteome</keyword>